<dbReference type="EMBL" id="JAVHJM010000003">
    <property type="protein sequence ID" value="KAK6517009.1"/>
    <property type="molecule type" value="Genomic_DNA"/>
</dbReference>
<dbReference type="AlphaFoldDB" id="A0AAN8RZ38"/>
<gene>
    <name evidence="2" type="ORF">TWF506_006888</name>
</gene>
<dbReference type="PANTHER" id="PTHR37450">
    <property type="entry name" value="CIPC PROTEIN"/>
    <property type="match status" value="1"/>
</dbReference>
<evidence type="ECO:0008006" key="4">
    <source>
        <dbReference type="Google" id="ProtNLM"/>
    </source>
</evidence>
<evidence type="ECO:0000313" key="2">
    <source>
        <dbReference type="EMBL" id="KAK6517009.1"/>
    </source>
</evidence>
<name>A0AAN8RZ38_9PEZI</name>
<dbReference type="Proteomes" id="UP001307849">
    <property type="component" value="Unassembled WGS sequence"/>
</dbReference>
<reference evidence="2 3" key="1">
    <citation type="submission" date="2019-10" db="EMBL/GenBank/DDBJ databases">
        <authorList>
            <person name="Palmer J.M."/>
        </authorList>
    </citation>
    <scope>NUCLEOTIDE SEQUENCE [LARGE SCALE GENOMIC DNA]</scope>
    <source>
        <strain evidence="2 3">TWF506</strain>
    </source>
</reference>
<organism evidence="2 3">
    <name type="scientific">Arthrobotrys conoides</name>
    <dbReference type="NCBI Taxonomy" id="74498"/>
    <lineage>
        <taxon>Eukaryota</taxon>
        <taxon>Fungi</taxon>
        <taxon>Dikarya</taxon>
        <taxon>Ascomycota</taxon>
        <taxon>Pezizomycotina</taxon>
        <taxon>Orbiliomycetes</taxon>
        <taxon>Orbiliales</taxon>
        <taxon>Orbiliaceae</taxon>
        <taxon>Arthrobotrys</taxon>
    </lineage>
</organism>
<evidence type="ECO:0000256" key="1">
    <source>
        <dbReference type="SAM" id="MobiDB-lite"/>
    </source>
</evidence>
<feature type="region of interest" description="Disordered" evidence="1">
    <location>
        <begin position="71"/>
        <end position="93"/>
    </location>
</feature>
<feature type="region of interest" description="Disordered" evidence="1">
    <location>
        <begin position="106"/>
        <end position="151"/>
    </location>
</feature>
<sequence length="151" mass="17802">MGHHKEDSTRHEHKGNRSHELLAGAAAFAAFHAFEAHQKAQGKPVSHALAKELLAAFAAAEVEKLIETKGREKWDEYRSRSKTRDEVRERSKDLYRERYEGITDGYENEVEVGGHRHRHREIEEPSPRRRSHDHSTSRERRRRKEETAYYY</sequence>
<proteinExistence type="predicted"/>
<comment type="caution">
    <text evidence="2">The sequence shown here is derived from an EMBL/GenBank/DDBJ whole genome shotgun (WGS) entry which is preliminary data.</text>
</comment>
<accession>A0AAN8RZ38</accession>
<dbReference type="PANTHER" id="PTHR37450:SF1">
    <property type="entry name" value="CIPC PROTEIN"/>
    <property type="match status" value="1"/>
</dbReference>
<dbReference type="Pfam" id="PF12585">
    <property type="entry name" value="DUF3759"/>
    <property type="match status" value="1"/>
</dbReference>
<protein>
    <recommendedName>
        <fullName evidence="4">CipC-like antibiotic response protein</fullName>
    </recommendedName>
</protein>
<evidence type="ECO:0000313" key="3">
    <source>
        <dbReference type="Proteomes" id="UP001307849"/>
    </source>
</evidence>
<keyword evidence="3" id="KW-1185">Reference proteome</keyword>
<dbReference type="InterPro" id="IPR022234">
    <property type="entry name" value="DUF3759"/>
</dbReference>
<feature type="compositionally biased region" description="Basic and acidic residues" evidence="1">
    <location>
        <begin position="120"/>
        <end position="151"/>
    </location>
</feature>